<sequence length="97" mass="11551">MDYKTHRLKSYPWGYELPITIILDDKSIHEELILFDKSPDEKQLSMAIQERIAKLSVPEPEPDEMISKDGVEQTLREKGYLTEEQKWEDLMTKEVRR</sequence>
<organism evidence="1">
    <name type="scientific">viral metagenome</name>
    <dbReference type="NCBI Taxonomy" id="1070528"/>
    <lineage>
        <taxon>unclassified sequences</taxon>
        <taxon>metagenomes</taxon>
        <taxon>organismal metagenomes</taxon>
    </lineage>
</organism>
<name>A0A6M3LKU0_9ZZZZ</name>
<reference evidence="1" key="1">
    <citation type="submission" date="2020-03" db="EMBL/GenBank/DDBJ databases">
        <title>The deep terrestrial virosphere.</title>
        <authorList>
            <person name="Holmfeldt K."/>
            <person name="Nilsson E."/>
            <person name="Simone D."/>
            <person name="Lopez-Fernandez M."/>
            <person name="Wu X."/>
            <person name="de Brujin I."/>
            <person name="Lundin D."/>
            <person name="Andersson A."/>
            <person name="Bertilsson S."/>
            <person name="Dopson M."/>
        </authorList>
    </citation>
    <scope>NUCLEOTIDE SEQUENCE</scope>
    <source>
        <strain evidence="1">MM415B03913</strain>
    </source>
</reference>
<dbReference type="AlphaFoldDB" id="A0A6M3LKU0"/>
<gene>
    <name evidence="1" type="ORF">MM415B03913_0002</name>
</gene>
<proteinExistence type="predicted"/>
<dbReference type="EMBL" id="MT143216">
    <property type="protein sequence ID" value="QJA94252.1"/>
    <property type="molecule type" value="Genomic_DNA"/>
</dbReference>
<protein>
    <submittedName>
        <fullName evidence="1">Uncharacterized protein</fullName>
    </submittedName>
</protein>
<evidence type="ECO:0000313" key="1">
    <source>
        <dbReference type="EMBL" id="QJA94252.1"/>
    </source>
</evidence>
<accession>A0A6M3LKU0</accession>